<dbReference type="AlphaFoldDB" id="A0A1J8QD15"/>
<evidence type="ECO:0000313" key="2">
    <source>
        <dbReference type="Proteomes" id="UP000183567"/>
    </source>
</evidence>
<reference evidence="1 2" key="1">
    <citation type="submission" date="2016-03" db="EMBL/GenBank/DDBJ databases">
        <title>Comparative genomics of the ectomycorrhizal sister species Rhizopogon vinicolor and Rhizopogon vesiculosus (Basidiomycota: Boletales) reveals a divergence of the mating type B locus.</title>
        <authorList>
            <person name="Mujic A.B."/>
            <person name="Kuo A."/>
            <person name="Tritt A."/>
            <person name="Lipzen A."/>
            <person name="Chen C."/>
            <person name="Johnson J."/>
            <person name="Sharma A."/>
            <person name="Barry K."/>
            <person name="Grigoriev I.V."/>
            <person name="Spatafora J.W."/>
        </authorList>
    </citation>
    <scope>NUCLEOTIDE SEQUENCE [LARGE SCALE GENOMIC DNA]</scope>
    <source>
        <strain evidence="1 2">AM-OR11-056</strain>
    </source>
</reference>
<evidence type="ECO:0000313" key="1">
    <source>
        <dbReference type="EMBL" id="OJA09660.1"/>
    </source>
</evidence>
<proteinExistence type="predicted"/>
<dbReference type="Proteomes" id="UP000183567">
    <property type="component" value="Unassembled WGS sequence"/>
</dbReference>
<gene>
    <name evidence="1" type="ORF">AZE42_03665</name>
</gene>
<accession>A0A1J8QD15</accession>
<dbReference type="OrthoDB" id="2637484at2759"/>
<dbReference type="EMBL" id="LVVM01005837">
    <property type="protein sequence ID" value="OJA09660.1"/>
    <property type="molecule type" value="Genomic_DNA"/>
</dbReference>
<protein>
    <submittedName>
        <fullName evidence="1">Uncharacterized protein</fullName>
    </submittedName>
</protein>
<organism evidence="1 2">
    <name type="scientific">Rhizopogon vesiculosus</name>
    <dbReference type="NCBI Taxonomy" id="180088"/>
    <lineage>
        <taxon>Eukaryota</taxon>
        <taxon>Fungi</taxon>
        <taxon>Dikarya</taxon>
        <taxon>Basidiomycota</taxon>
        <taxon>Agaricomycotina</taxon>
        <taxon>Agaricomycetes</taxon>
        <taxon>Agaricomycetidae</taxon>
        <taxon>Boletales</taxon>
        <taxon>Suillineae</taxon>
        <taxon>Rhizopogonaceae</taxon>
        <taxon>Rhizopogon</taxon>
    </lineage>
</organism>
<name>A0A1J8QD15_9AGAM</name>
<sequence>MATKSKSDTDAPPSYDAIQSKCQSSGPVFSRILRQKSTSNTILSCIRDLVTGPNFNPSSVDPIINSCASALSAAKFSSLLQSRNIDGHSAIYWAIVNNRLEAVSASTKFISKLSSGCRSDLRRACMVTSNHTLFTQLNLGRNVGPDDRPLRRSLGYSPDEIEVHEGDQAKNQFVALFRFRMCQRRLHITQNITSAEFVAGGRIWWTRIHMGPEGRWRMTWGLSQHSLPARPNAVVLIKAHMGKPGCATPPQELRLVSTRTNSSLVPKE</sequence>
<keyword evidence="2" id="KW-1185">Reference proteome</keyword>
<comment type="caution">
    <text evidence="1">The sequence shown here is derived from an EMBL/GenBank/DDBJ whole genome shotgun (WGS) entry which is preliminary data.</text>
</comment>